<comment type="caution">
    <text evidence="1">The sequence shown here is derived from an EMBL/GenBank/DDBJ whole genome shotgun (WGS) entry which is preliminary data.</text>
</comment>
<keyword evidence="2" id="KW-1185">Reference proteome</keyword>
<dbReference type="OrthoDB" id="9994757at2"/>
<accession>V5ZA40</accession>
<protein>
    <submittedName>
        <fullName evidence="1">Uncharacterized protein</fullName>
    </submittedName>
</protein>
<proteinExistence type="predicted"/>
<organism evidence="1 2">
    <name type="scientific">Erwinia piriflorinigrans CFBP 5888</name>
    <dbReference type="NCBI Taxonomy" id="1161919"/>
    <lineage>
        <taxon>Bacteria</taxon>
        <taxon>Pseudomonadati</taxon>
        <taxon>Pseudomonadota</taxon>
        <taxon>Gammaproteobacteria</taxon>
        <taxon>Enterobacterales</taxon>
        <taxon>Erwiniaceae</taxon>
        <taxon>Erwinia</taxon>
    </lineage>
</organism>
<dbReference type="RefSeq" id="WP_023655584.1">
    <property type="nucleotide sequence ID" value="NZ_CAHS01000015.1"/>
</dbReference>
<dbReference type="EMBL" id="CAHS01000015">
    <property type="protein sequence ID" value="CCG87800.1"/>
    <property type="molecule type" value="Genomic_DNA"/>
</dbReference>
<sequence length="149" mass="15306">MNFRMMFAVTSVFLITPVSIVAYAIKSEKLNQQQNRLSHLNYDEFRVMDREEMADTKGKVGPALVIAGQAAAGAGTAIANAYASAPNNSPNTSEVIAQGVGGFVAGGLNTFTGPVAASAFGLSAYGATQAMLGGGGNSECQTCHAISKP</sequence>
<dbReference type="Proteomes" id="UP000018217">
    <property type="component" value="Unassembled WGS sequence"/>
</dbReference>
<gene>
    <name evidence="1" type="ORF">EPIR_2437</name>
</gene>
<name>V5ZA40_9GAMM</name>
<dbReference type="STRING" id="1161919.EPIR_2437"/>
<evidence type="ECO:0000313" key="2">
    <source>
        <dbReference type="Proteomes" id="UP000018217"/>
    </source>
</evidence>
<dbReference type="AlphaFoldDB" id="V5ZA40"/>
<evidence type="ECO:0000313" key="1">
    <source>
        <dbReference type="EMBL" id="CCG87800.1"/>
    </source>
</evidence>
<reference evidence="1 2" key="1">
    <citation type="journal article" date="2013" name="Syst. Appl. Microbiol.">
        <title>Phylogenetic position and virulence apparatus of the pear flower necrosis pathogen Erwinia piriflorinigrans CFBP 5888T as assessed by comparative genomics.</title>
        <authorList>
            <person name="Smits T.H."/>
            <person name="Rezzonico F."/>
            <person name="Lopez M.M."/>
            <person name="Blom J."/>
            <person name="Goesmann A."/>
            <person name="Frey J.E."/>
            <person name="Duffy B."/>
        </authorList>
    </citation>
    <scope>NUCLEOTIDE SEQUENCE [LARGE SCALE GENOMIC DNA]</scope>
    <source>
        <strain evidence="2">CFBP5888</strain>
    </source>
</reference>